<reference evidence="2" key="1">
    <citation type="submission" date="2020-08" db="EMBL/GenBank/DDBJ databases">
        <title>Whole genome shotgun sequence of Polymorphospora rubra NBRC 101157.</title>
        <authorList>
            <person name="Komaki H."/>
            <person name="Tamura T."/>
        </authorList>
    </citation>
    <scope>NUCLEOTIDE SEQUENCE</scope>
    <source>
        <strain evidence="2">NBRC 101157</strain>
    </source>
</reference>
<sequence>MRASVASESGRPDGRNEDWAAATPSGVAVVLDGLSEAGGTGCRHGTPWYVHQLGARLLGHAGVAGRPLADALADAVTDVAGLHPDCDLTHPGTPGATVAVLRATTAAWEYLVLSDAVLVVDGGAEPTVVTDRRADHHLAELSAAAAADGGSITELVQAQQLIRNRPGGYWIAQVDPAAAAHAVTGTVPPGRGALLLSDGAALAVTDFDALSWRELLDLGYAGGPEAVVAATRELESRDPDRTVWPRYKRHDDATAVVCRP</sequence>
<proteinExistence type="predicted"/>
<gene>
    <name evidence="2" type="ORF">Prubr_68820</name>
</gene>
<organism evidence="2 3">
    <name type="scientific">Polymorphospora rubra</name>
    <dbReference type="NCBI Taxonomy" id="338584"/>
    <lineage>
        <taxon>Bacteria</taxon>
        <taxon>Bacillati</taxon>
        <taxon>Actinomycetota</taxon>
        <taxon>Actinomycetes</taxon>
        <taxon>Micromonosporales</taxon>
        <taxon>Micromonosporaceae</taxon>
        <taxon>Polymorphospora</taxon>
    </lineage>
</organism>
<evidence type="ECO:0000313" key="2">
    <source>
        <dbReference type="EMBL" id="BCJ69861.1"/>
    </source>
</evidence>
<evidence type="ECO:0008006" key="4">
    <source>
        <dbReference type="Google" id="ProtNLM"/>
    </source>
</evidence>
<dbReference type="RefSeq" id="WP_212819411.1">
    <property type="nucleotide sequence ID" value="NZ_AP023359.1"/>
</dbReference>
<keyword evidence="3" id="KW-1185">Reference proteome</keyword>
<evidence type="ECO:0000313" key="3">
    <source>
        <dbReference type="Proteomes" id="UP000680866"/>
    </source>
</evidence>
<accession>A0A810N7S9</accession>
<name>A0A810N7S9_9ACTN</name>
<protein>
    <recommendedName>
        <fullName evidence="4">Protein phosphatase 2C-like protein</fullName>
    </recommendedName>
</protein>
<evidence type="ECO:0000256" key="1">
    <source>
        <dbReference type="SAM" id="MobiDB-lite"/>
    </source>
</evidence>
<dbReference type="AlphaFoldDB" id="A0A810N7S9"/>
<dbReference type="EMBL" id="AP023359">
    <property type="protein sequence ID" value="BCJ69861.1"/>
    <property type="molecule type" value="Genomic_DNA"/>
</dbReference>
<feature type="region of interest" description="Disordered" evidence="1">
    <location>
        <begin position="1"/>
        <end position="21"/>
    </location>
</feature>
<dbReference type="KEGG" id="pry:Prubr_68820"/>
<dbReference type="Proteomes" id="UP000680866">
    <property type="component" value="Chromosome"/>
</dbReference>